<gene>
    <name evidence="3" type="ORF">QTP70_026214</name>
</gene>
<reference evidence="3" key="1">
    <citation type="submission" date="2023-06" db="EMBL/GenBank/DDBJ databases">
        <title>Male Hemibagrus guttatus genome.</title>
        <authorList>
            <person name="Bian C."/>
        </authorList>
    </citation>
    <scope>NUCLEOTIDE SEQUENCE</scope>
    <source>
        <strain evidence="3">Male_cb2023</strain>
        <tissue evidence="3">Muscle</tissue>
    </source>
</reference>
<dbReference type="GO" id="GO:0007266">
    <property type="term" value="P:Rho protein signal transduction"/>
    <property type="evidence" value="ECO:0007669"/>
    <property type="project" value="TreeGrafter"/>
</dbReference>
<feature type="compositionally biased region" description="Basic and acidic residues" evidence="1">
    <location>
        <begin position="232"/>
        <end position="241"/>
    </location>
</feature>
<dbReference type="GO" id="GO:0032587">
    <property type="term" value="C:ruffle membrane"/>
    <property type="evidence" value="ECO:0007669"/>
    <property type="project" value="TreeGrafter"/>
</dbReference>
<dbReference type="InterPro" id="IPR055093">
    <property type="entry name" value="EPS8_2nd"/>
</dbReference>
<dbReference type="Pfam" id="PF22975">
    <property type="entry name" value="EPS8_2nd"/>
    <property type="match status" value="1"/>
</dbReference>
<dbReference type="PANTHER" id="PTHR12287:SF24">
    <property type="entry name" value="EPIDERMAL GROWTH FACTOR RECEPTOR KINASE SUBSTRATE 8-LIKE PROTEIN 1 ISOFORM X1"/>
    <property type="match status" value="1"/>
</dbReference>
<sequence>MEGLQIPNSPNPQAPYGLPPSHTYNNNIKANGVLNGQPGKTLLRAQQEVDMLNHCFEEIEIFMLKLQQASEAQIILEQRSNKKKKSRKKEDDLLNAKAKIPPEAEFIQIFQKFKYSFCLLARLKTAIANPTSDKLLHHIFKPLDMIVKAKESPALAASVRSPALTVGAVTLLKENLTPQEHILWSSLGSYWTQSGLALGVSGPSYTPVFLNGWKPPGAELEGWIDPIQAEHSKDGEEEKLALHSSVQPPAPLTPEQNMHTEV</sequence>
<dbReference type="AlphaFoldDB" id="A0AAE0RF25"/>
<evidence type="ECO:0000313" key="3">
    <source>
        <dbReference type="EMBL" id="KAK3551796.1"/>
    </source>
</evidence>
<dbReference type="GO" id="GO:1900029">
    <property type="term" value="P:positive regulation of ruffle assembly"/>
    <property type="evidence" value="ECO:0007669"/>
    <property type="project" value="TreeGrafter"/>
</dbReference>
<proteinExistence type="predicted"/>
<comment type="caution">
    <text evidence="3">The sequence shown here is derived from an EMBL/GenBank/DDBJ whole genome shotgun (WGS) entry which is preliminary data.</text>
</comment>
<dbReference type="GO" id="GO:0031982">
    <property type="term" value="C:vesicle"/>
    <property type="evidence" value="ECO:0007669"/>
    <property type="project" value="TreeGrafter"/>
</dbReference>
<dbReference type="GO" id="GO:0003779">
    <property type="term" value="F:actin binding"/>
    <property type="evidence" value="ECO:0007669"/>
    <property type="project" value="TreeGrafter"/>
</dbReference>
<dbReference type="Proteomes" id="UP001274896">
    <property type="component" value="Unassembled WGS sequence"/>
</dbReference>
<dbReference type="PANTHER" id="PTHR12287">
    <property type="entry name" value="EPIDERMAL GROWTH FACTOR RECEPTOR KINASE SUBSTRATE EPS8-RELATED PROTEIN"/>
    <property type="match status" value="1"/>
</dbReference>
<dbReference type="InterPro" id="IPR039801">
    <property type="entry name" value="EPS8-like"/>
</dbReference>
<evidence type="ECO:0000256" key="1">
    <source>
        <dbReference type="SAM" id="MobiDB-lite"/>
    </source>
</evidence>
<accession>A0AAE0RF25</accession>
<dbReference type="GO" id="GO:0035023">
    <property type="term" value="P:regulation of Rho protein signal transduction"/>
    <property type="evidence" value="ECO:0007669"/>
    <property type="project" value="TreeGrafter"/>
</dbReference>
<protein>
    <recommendedName>
        <fullName evidence="2">EPS8 spectrin-like domain-containing protein</fullName>
    </recommendedName>
</protein>
<keyword evidence="4" id="KW-1185">Reference proteome</keyword>
<organism evidence="3 4">
    <name type="scientific">Hemibagrus guttatus</name>
    <dbReference type="NCBI Taxonomy" id="175788"/>
    <lineage>
        <taxon>Eukaryota</taxon>
        <taxon>Metazoa</taxon>
        <taxon>Chordata</taxon>
        <taxon>Craniata</taxon>
        <taxon>Vertebrata</taxon>
        <taxon>Euteleostomi</taxon>
        <taxon>Actinopterygii</taxon>
        <taxon>Neopterygii</taxon>
        <taxon>Teleostei</taxon>
        <taxon>Ostariophysi</taxon>
        <taxon>Siluriformes</taxon>
        <taxon>Bagridae</taxon>
        <taxon>Hemibagrus</taxon>
    </lineage>
</organism>
<feature type="region of interest" description="Disordered" evidence="1">
    <location>
        <begin position="232"/>
        <end position="262"/>
    </location>
</feature>
<evidence type="ECO:0000313" key="4">
    <source>
        <dbReference type="Proteomes" id="UP001274896"/>
    </source>
</evidence>
<feature type="domain" description="EPS8 spectrin-like" evidence="2">
    <location>
        <begin position="48"/>
        <end position="194"/>
    </location>
</feature>
<dbReference type="EMBL" id="JAUCMX010000003">
    <property type="protein sequence ID" value="KAK3551796.1"/>
    <property type="molecule type" value="Genomic_DNA"/>
</dbReference>
<evidence type="ECO:0000259" key="2">
    <source>
        <dbReference type="Pfam" id="PF22975"/>
    </source>
</evidence>
<name>A0AAE0RF25_9TELE</name>
<feature type="region of interest" description="Disordered" evidence="1">
    <location>
        <begin position="1"/>
        <end position="22"/>
    </location>
</feature>